<dbReference type="Pfam" id="PF05497">
    <property type="entry name" value="Destabilase"/>
    <property type="match status" value="1"/>
</dbReference>
<proteinExistence type="predicted"/>
<evidence type="ECO:0000256" key="8">
    <source>
        <dbReference type="SAM" id="SignalP"/>
    </source>
</evidence>
<keyword evidence="7" id="KW-1015">Disulfide bond</keyword>
<dbReference type="Gene3D" id="1.10.530.10">
    <property type="match status" value="1"/>
</dbReference>
<feature type="disulfide bond" evidence="7">
    <location>
        <begin position="45"/>
        <end position="51"/>
    </location>
</feature>
<feature type="disulfide bond" evidence="7">
    <location>
        <begin position="98"/>
        <end position="104"/>
    </location>
</feature>
<dbReference type="GO" id="GO:0042742">
    <property type="term" value="P:defense response to bacterium"/>
    <property type="evidence" value="ECO:0007669"/>
    <property type="project" value="UniProtKB-KW"/>
</dbReference>
<feature type="disulfide bond" evidence="7">
    <location>
        <begin position="40"/>
        <end position="128"/>
    </location>
</feature>
<dbReference type="Proteomes" id="UP000789390">
    <property type="component" value="Unassembled WGS sequence"/>
</dbReference>
<feature type="signal peptide" evidence="8">
    <location>
        <begin position="1"/>
        <end position="23"/>
    </location>
</feature>
<keyword evidence="6" id="KW-0326">Glycosidase</keyword>
<comment type="caution">
    <text evidence="9">The sequence shown here is derived from an EMBL/GenBank/DDBJ whole genome shotgun (WGS) entry which is preliminary data.</text>
</comment>
<name>A0A8J2RNJ0_9CRUS</name>
<sequence length="166" mass="18068">MLNKFTVACSLAALAVFFPLIQAQEAEAGEPASVVIPDDCMKCLCQASSYCNLTAPCTTGSQYLCGPFLIGVNYWADAGQPTLLPDDDPNATGAFEACAQDEACAQRTVRLYMNEYAQDCNEDNVTDCEDFARIHVLGKSDSCFAKMEGLPFYRVFRECRDAPATV</sequence>
<feature type="chain" id="PRO_5035278147" description="lysozyme" evidence="8">
    <location>
        <begin position="24"/>
        <end position="166"/>
    </location>
</feature>
<dbReference type="GO" id="GO:0031640">
    <property type="term" value="P:killing of cells of another organism"/>
    <property type="evidence" value="ECO:0007669"/>
    <property type="project" value="UniProtKB-KW"/>
</dbReference>
<dbReference type="PANTHER" id="PTHR11195">
    <property type="entry name" value="DESTABILASE-RELATED"/>
    <property type="match status" value="1"/>
</dbReference>
<dbReference type="InterPro" id="IPR008597">
    <property type="entry name" value="Invert_lysozyme"/>
</dbReference>
<evidence type="ECO:0000256" key="7">
    <source>
        <dbReference type="PIRSR" id="PIRSR608597-3"/>
    </source>
</evidence>
<dbReference type="AlphaFoldDB" id="A0A8J2RNJ0"/>
<evidence type="ECO:0000256" key="4">
    <source>
        <dbReference type="ARBA" id="ARBA00022638"/>
    </source>
</evidence>
<evidence type="ECO:0000313" key="9">
    <source>
        <dbReference type="EMBL" id="CAH0099703.1"/>
    </source>
</evidence>
<comment type="catalytic activity">
    <reaction evidence="1">
        <text>Hydrolysis of (1-&gt;4)-beta-linkages between N-acetylmuramic acid and N-acetyl-D-glucosamine residues in a peptidoglycan and between N-acetyl-D-glucosamine residues in chitodextrins.</text>
        <dbReference type="EC" id="3.2.1.17"/>
    </reaction>
</comment>
<reference evidence="9" key="1">
    <citation type="submission" date="2021-11" db="EMBL/GenBank/DDBJ databases">
        <authorList>
            <person name="Schell T."/>
        </authorList>
    </citation>
    <scope>NUCLEOTIDE SEQUENCE</scope>
    <source>
        <strain evidence="9">M5</strain>
    </source>
</reference>
<dbReference type="EMBL" id="CAKKLH010000024">
    <property type="protein sequence ID" value="CAH0099703.1"/>
    <property type="molecule type" value="Genomic_DNA"/>
</dbReference>
<dbReference type="GO" id="GO:0003796">
    <property type="term" value="F:lysozyme activity"/>
    <property type="evidence" value="ECO:0007669"/>
    <property type="project" value="UniProtKB-EC"/>
</dbReference>
<keyword evidence="8" id="KW-0732">Signal</keyword>
<dbReference type="OrthoDB" id="6337871at2759"/>
<keyword evidence="10" id="KW-1185">Reference proteome</keyword>
<keyword evidence="3" id="KW-0929">Antimicrobial</keyword>
<dbReference type="FunFam" id="1.10.530.10:FF:000019">
    <property type="entry name" value="lysozyme"/>
    <property type="match status" value="1"/>
</dbReference>
<dbReference type="PROSITE" id="PS51909">
    <property type="entry name" value="LYSOZYME_I"/>
    <property type="match status" value="1"/>
</dbReference>
<gene>
    <name evidence="9" type="ORF">DGAL_LOCUS1859</name>
</gene>
<protein>
    <recommendedName>
        <fullName evidence="2">lysozyme</fullName>
        <ecNumber evidence="2">3.2.1.17</ecNumber>
    </recommendedName>
</protein>
<evidence type="ECO:0000256" key="6">
    <source>
        <dbReference type="ARBA" id="ARBA00023295"/>
    </source>
</evidence>
<evidence type="ECO:0000256" key="3">
    <source>
        <dbReference type="ARBA" id="ARBA00022529"/>
    </source>
</evidence>
<evidence type="ECO:0000256" key="1">
    <source>
        <dbReference type="ARBA" id="ARBA00000632"/>
    </source>
</evidence>
<dbReference type="PANTHER" id="PTHR11195:SF22">
    <property type="entry name" value="LYSOZYME"/>
    <property type="match status" value="1"/>
</dbReference>
<dbReference type="CDD" id="cd16890">
    <property type="entry name" value="lyz_i"/>
    <property type="match status" value="1"/>
</dbReference>
<keyword evidence="4" id="KW-0081">Bacteriolytic enzyme</keyword>
<evidence type="ECO:0000313" key="10">
    <source>
        <dbReference type="Proteomes" id="UP000789390"/>
    </source>
</evidence>
<evidence type="ECO:0000256" key="5">
    <source>
        <dbReference type="ARBA" id="ARBA00022801"/>
    </source>
</evidence>
<evidence type="ECO:0000256" key="2">
    <source>
        <dbReference type="ARBA" id="ARBA00012732"/>
    </source>
</evidence>
<keyword evidence="5" id="KW-0378">Hydrolase</keyword>
<accession>A0A8J2RNJ0</accession>
<dbReference type="EC" id="3.2.1.17" evidence="2"/>
<organism evidence="9 10">
    <name type="scientific">Daphnia galeata</name>
    <dbReference type="NCBI Taxonomy" id="27404"/>
    <lineage>
        <taxon>Eukaryota</taxon>
        <taxon>Metazoa</taxon>
        <taxon>Ecdysozoa</taxon>
        <taxon>Arthropoda</taxon>
        <taxon>Crustacea</taxon>
        <taxon>Branchiopoda</taxon>
        <taxon>Diplostraca</taxon>
        <taxon>Cladocera</taxon>
        <taxon>Anomopoda</taxon>
        <taxon>Daphniidae</taxon>
        <taxon>Daphnia</taxon>
    </lineage>
</organism>